<evidence type="ECO:0000256" key="1">
    <source>
        <dbReference type="SAM" id="Phobius"/>
    </source>
</evidence>
<feature type="domain" description="DUF5808" evidence="2">
    <location>
        <begin position="28"/>
        <end position="52"/>
    </location>
</feature>
<keyword evidence="1" id="KW-0812">Transmembrane</keyword>
<evidence type="ECO:0000313" key="4">
    <source>
        <dbReference type="Proteomes" id="UP000297736"/>
    </source>
</evidence>
<sequence>MSSISPEEKQRLRDDDANWKLGVLYFCPKDPAFLVPKRVGIGWGFNYGSPWTLVFVLAVLAVIAIIVWGVVF</sequence>
<dbReference type="RefSeq" id="WP_135447772.1">
    <property type="nucleotide sequence ID" value="NZ_RHFF01000012.1"/>
</dbReference>
<reference evidence="3 4" key="1">
    <citation type="submission" date="2018-10" db="EMBL/GenBank/DDBJ databases">
        <title>Brevibacterium genomes from Austrain hard cheese rinds.</title>
        <authorList>
            <person name="Anast J.M."/>
            <person name="Dzieciol M."/>
            <person name="Schultz D.L."/>
            <person name="Mann E."/>
            <person name="Wagner M."/>
            <person name="Schmitz-Esser S."/>
        </authorList>
    </citation>
    <scope>NUCLEOTIDE SEQUENCE [LARGE SCALE GENOMIC DNA]</scope>
    <source>
        <strain evidence="3 4">L261</strain>
    </source>
</reference>
<accession>A0A4Z0KH92</accession>
<dbReference type="AlphaFoldDB" id="A0A4Z0KH92"/>
<dbReference type="Proteomes" id="UP000297736">
    <property type="component" value="Unassembled WGS sequence"/>
</dbReference>
<name>A0A4Z0KH92_BREAU</name>
<comment type="caution">
    <text evidence="3">The sequence shown here is derived from an EMBL/GenBank/DDBJ whole genome shotgun (WGS) entry which is preliminary data.</text>
</comment>
<dbReference type="Pfam" id="PF19124">
    <property type="entry name" value="DUF5808"/>
    <property type="match status" value="1"/>
</dbReference>
<evidence type="ECO:0000313" key="3">
    <source>
        <dbReference type="EMBL" id="TGD38127.1"/>
    </source>
</evidence>
<keyword evidence="1" id="KW-1133">Transmembrane helix</keyword>
<evidence type="ECO:0000259" key="2">
    <source>
        <dbReference type="Pfam" id="PF19124"/>
    </source>
</evidence>
<keyword evidence="1" id="KW-0472">Membrane</keyword>
<feature type="transmembrane region" description="Helical" evidence="1">
    <location>
        <begin position="51"/>
        <end position="71"/>
    </location>
</feature>
<dbReference type="EMBL" id="RHFF01000012">
    <property type="protein sequence ID" value="TGD38127.1"/>
    <property type="molecule type" value="Genomic_DNA"/>
</dbReference>
<proteinExistence type="predicted"/>
<protein>
    <recommendedName>
        <fullName evidence="2">DUF5808 domain-containing protein</fullName>
    </recommendedName>
</protein>
<organism evidence="3 4">
    <name type="scientific">Brevibacterium aurantiacum</name>
    <dbReference type="NCBI Taxonomy" id="273384"/>
    <lineage>
        <taxon>Bacteria</taxon>
        <taxon>Bacillati</taxon>
        <taxon>Actinomycetota</taxon>
        <taxon>Actinomycetes</taxon>
        <taxon>Micrococcales</taxon>
        <taxon>Brevibacteriaceae</taxon>
        <taxon>Brevibacterium</taxon>
    </lineage>
</organism>
<gene>
    <name evidence="3" type="ORF">EB834_12645</name>
</gene>
<dbReference type="InterPro" id="IPR043831">
    <property type="entry name" value="DUF5808"/>
</dbReference>